<sequence>MPSTGRSSRVRVSKQNTPYGHVQGLYQGHMEDFTLPHMKLVDVLCYNLNPKAVTQEFKQGIEDIAKRVCCMLLPSLPPLTPIKQAECLGVEMNSWIFIAGQHSKSTSTSNFVCYSSPKLCKDAKEDVDKMMTVFGNATQDLLLIQQQKAMECLKQLAEAEKAAQEAQWEAGEAHEAQAQAEDQIAHLHNMIKQVQAGRMNASEIVIPEE</sequence>
<proteinExistence type="predicted"/>
<dbReference type="EMBL" id="JABCKV010000392">
    <property type="protein sequence ID" value="KAG5641086.1"/>
    <property type="molecule type" value="Genomic_DNA"/>
</dbReference>
<evidence type="ECO:0000256" key="1">
    <source>
        <dbReference type="SAM" id="Coils"/>
    </source>
</evidence>
<gene>
    <name evidence="2" type="ORF">DXG03_006050</name>
</gene>
<evidence type="ECO:0000313" key="3">
    <source>
        <dbReference type="Proteomes" id="UP000775547"/>
    </source>
</evidence>
<dbReference type="OrthoDB" id="3060861at2759"/>
<protein>
    <submittedName>
        <fullName evidence="2">Uncharacterized protein</fullName>
    </submittedName>
</protein>
<comment type="caution">
    <text evidence="2">The sequence shown here is derived from an EMBL/GenBank/DDBJ whole genome shotgun (WGS) entry which is preliminary data.</text>
</comment>
<accession>A0A9P7KAP7</accession>
<reference evidence="2" key="2">
    <citation type="submission" date="2021-10" db="EMBL/GenBank/DDBJ databases">
        <title>Phylogenomics reveals ancestral predisposition of the termite-cultivated fungus Termitomyces towards a domesticated lifestyle.</title>
        <authorList>
            <person name="Auxier B."/>
            <person name="Grum-Grzhimaylo A."/>
            <person name="Cardenas M.E."/>
            <person name="Lodge J.D."/>
            <person name="Laessoe T."/>
            <person name="Pedersen O."/>
            <person name="Smith M.E."/>
            <person name="Kuyper T.W."/>
            <person name="Franco-Molano E.A."/>
            <person name="Baroni T.J."/>
            <person name="Aanen D.K."/>
        </authorList>
    </citation>
    <scope>NUCLEOTIDE SEQUENCE</scope>
    <source>
        <strain evidence="2">AP01</strain>
        <tissue evidence="2">Mycelium</tissue>
    </source>
</reference>
<dbReference type="Proteomes" id="UP000775547">
    <property type="component" value="Unassembled WGS sequence"/>
</dbReference>
<reference evidence="2" key="1">
    <citation type="submission" date="2020-07" db="EMBL/GenBank/DDBJ databases">
        <authorList>
            <person name="Nieuwenhuis M."/>
            <person name="Van De Peppel L.J.J."/>
        </authorList>
    </citation>
    <scope>NUCLEOTIDE SEQUENCE</scope>
    <source>
        <strain evidence="2">AP01</strain>
        <tissue evidence="2">Mycelium</tissue>
    </source>
</reference>
<name>A0A9P7KAP7_9AGAR</name>
<keyword evidence="3" id="KW-1185">Reference proteome</keyword>
<organism evidence="2 3">
    <name type="scientific">Asterophora parasitica</name>
    <dbReference type="NCBI Taxonomy" id="117018"/>
    <lineage>
        <taxon>Eukaryota</taxon>
        <taxon>Fungi</taxon>
        <taxon>Dikarya</taxon>
        <taxon>Basidiomycota</taxon>
        <taxon>Agaricomycotina</taxon>
        <taxon>Agaricomycetes</taxon>
        <taxon>Agaricomycetidae</taxon>
        <taxon>Agaricales</taxon>
        <taxon>Tricholomatineae</taxon>
        <taxon>Lyophyllaceae</taxon>
        <taxon>Asterophora</taxon>
    </lineage>
</organism>
<keyword evidence="1" id="KW-0175">Coiled coil</keyword>
<dbReference type="AlphaFoldDB" id="A0A9P7KAP7"/>
<feature type="coiled-coil region" evidence="1">
    <location>
        <begin position="149"/>
        <end position="176"/>
    </location>
</feature>
<evidence type="ECO:0000313" key="2">
    <source>
        <dbReference type="EMBL" id="KAG5641086.1"/>
    </source>
</evidence>